<dbReference type="EMBL" id="JAFLVR010000039">
    <property type="protein sequence ID" value="MBO0453771.1"/>
    <property type="molecule type" value="Genomic_DNA"/>
</dbReference>
<dbReference type="InterPro" id="IPR050748">
    <property type="entry name" value="Glycosyltrans_8_dom-fam"/>
</dbReference>
<keyword evidence="2" id="KW-0808">Transferase</keyword>
<proteinExistence type="predicted"/>
<evidence type="ECO:0000313" key="5">
    <source>
        <dbReference type="Proteomes" id="UP000664495"/>
    </source>
</evidence>
<dbReference type="Gene3D" id="3.90.550.10">
    <property type="entry name" value="Spore Coat Polysaccharide Biosynthesis Protein SpsA, Chain A"/>
    <property type="match status" value="1"/>
</dbReference>
<dbReference type="Proteomes" id="UP000664495">
    <property type="component" value="Unassembled WGS sequence"/>
</dbReference>
<gene>
    <name evidence="4" type="ORF">JZO85_16035</name>
</gene>
<dbReference type="Pfam" id="PF01501">
    <property type="entry name" value="Glyco_transf_8"/>
    <property type="match status" value="1"/>
</dbReference>
<organism evidence="4 5">
    <name type="scientific">Candidatus Enterococcus murrayae</name>
    <dbReference type="NCBI Taxonomy" id="2815321"/>
    <lineage>
        <taxon>Bacteria</taxon>
        <taxon>Bacillati</taxon>
        <taxon>Bacillota</taxon>
        <taxon>Bacilli</taxon>
        <taxon>Lactobacillales</taxon>
        <taxon>Enterococcaceae</taxon>
        <taxon>Enterococcus</taxon>
    </lineage>
</organism>
<accession>A0ABS3HJZ0</accession>
<evidence type="ECO:0000256" key="2">
    <source>
        <dbReference type="ARBA" id="ARBA00022679"/>
    </source>
</evidence>
<keyword evidence="3" id="KW-0479">Metal-binding</keyword>
<dbReference type="PANTHER" id="PTHR13778:SF47">
    <property type="entry name" value="LIPOPOLYSACCHARIDE 1,3-GALACTOSYLTRANSFERASE"/>
    <property type="match status" value="1"/>
</dbReference>
<keyword evidence="5" id="KW-1185">Reference proteome</keyword>
<keyword evidence="1" id="KW-0328">Glycosyltransferase</keyword>
<dbReference type="InterPro" id="IPR029044">
    <property type="entry name" value="Nucleotide-diphossugar_trans"/>
</dbReference>
<name>A0ABS3HJZ0_9ENTE</name>
<sequence length="296" mass="35290">MRKRAVAYCVTGPHIQLAAVSIASIIEHYQDVMPLDILVVVNELGNEEILKLKNISKLYRKMNVSINIWYPPEITKQIKNYSNTRFPEVTLWRLFLPSYFSNYEHILYLDNDTIVYDDVSNFFDLIPDEKAIAAVRDFYFSVVSATEDSFKYFGVRTMKNYFNSGVILFNVAIFNDLIRPEDIVSMINTNEYLYLDQTILNIFCEKSVELLPYEYNYQKDDHWLFDWAKNVNPLKFLEIERARENVKVRHFVEFDKNSMPWEHLSIRDCWEKDFWSYLNTIKLLSLKEEEKNEKNL</sequence>
<dbReference type="RefSeq" id="WP_207109532.1">
    <property type="nucleotide sequence ID" value="NZ_JAFLVR010000039.1"/>
</dbReference>
<evidence type="ECO:0000313" key="4">
    <source>
        <dbReference type="EMBL" id="MBO0453771.1"/>
    </source>
</evidence>
<protein>
    <submittedName>
        <fullName evidence="4">Glycosyltransferase family 8 protein</fullName>
    </submittedName>
</protein>
<reference evidence="4 5" key="1">
    <citation type="submission" date="2021-03" db="EMBL/GenBank/DDBJ databases">
        <title>Enterococcal diversity collection.</title>
        <authorList>
            <person name="Gilmore M.S."/>
            <person name="Schwartzman J."/>
            <person name="Van Tyne D."/>
            <person name="Martin M."/>
            <person name="Earl A.M."/>
            <person name="Manson A.L."/>
            <person name="Straub T."/>
            <person name="Salamzade R."/>
            <person name="Saavedra J."/>
            <person name="Lebreton F."/>
            <person name="Prichula J."/>
            <person name="Schaufler K."/>
            <person name="Gaca A."/>
            <person name="Sgardioli B."/>
            <person name="Wagenaar J."/>
            <person name="Strong T."/>
        </authorList>
    </citation>
    <scope>NUCLEOTIDE SEQUENCE [LARGE SCALE GENOMIC DNA]</scope>
    <source>
        <strain evidence="4 5">MJM16</strain>
    </source>
</reference>
<dbReference type="InterPro" id="IPR002495">
    <property type="entry name" value="Glyco_trans_8"/>
</dbReference>
<comment type="caution">
    <text evidence="4">The sequence shown here is derived from an EMBL/GenBank/DDBJ whole genome shotgun (WGS) entry which is preliminary data.</text>
</comment>
<evidence type="ECO:0000256" key="3">
    <source>
        <dbReference type="ARBA" id="ARBA00022723"/>
    </source>
</evidence>
<dbReference type="PANTHER" id="PTHR13778">
    <property type="entry name" value="GLYCOSYLTRANSFERASE 8 DOMAIN-CONTAINING PROTEIN"/>
    <property type="match status" value="1"/>
</dbReference>
<dbReference type="SUPFAM" id="SSF53448">
    <property type="entry name" value="Nucleotide-diphospho-sugar transferases"/>
    <property type="match status" value="1"/>
</dbReference>
<evidence type="ECO:0000256" key="1">
    <source>
        <dbReference type="ARBA" id="ARBA00022676"/>
    </source>
</evidence>